<dbReference type="EMBL" id="PDCK01000043">
    <property type="protein sequence ID" value="PRQ31105.1"/>
    <property type="molecule type" value="Genomic_DNA"/>
</dbReference>
<protein>
    <submittedName>
        <fullName evidence="3">Putative pentatricopeptide</fullName>
    </submittedName>
</protein>
<dbReference type="AlphaFoldDB" id="A0A2P6QA88"/>
<dbReference type="Proteomes" id="UP000238479">
    <property type="component" value="Chromosome 5"/>
</dbReference>
<feature type="repeat" description="PPR" evidence="2">
    <location>
        <begin position="9"/>
        <end position="43"/>
    </location>
</feature>
<dbReference type="PANTHER" id="PTHR47942">
    <property type="entry name" value="TETRATRICOPEPTIDE REPEAT (TPR)-LIKE SUPERFAMILY PROTEIN-RELATED"/>
    <property type="match status" value="1"/>
</dbReference>
<feature type="repeat" description="PPR" evidence="2">
    <location>
        <begin position="44"/>
        <end position="78"/>
    </location>
</feature>
<dbReference type="NCBIfam" id="TIGR00756">
    <property type="entry name" value="PPR"/>
    <property type="match status" value="2"/>
</dbReference>
<reference evidence="3 4" key="1">
    <citation type="journal article" date="2018" name="Nat. Genet.">
        <title>The Rosa genome provides new insights in the design of modern roses.</title>
        <authorList>
            <person name="Bendahmane M."/>
        </authorList>
    </citation>
    <scope>NUCLEOTIDE SEQUENCE [LARGE SCALE GENOMIC DNA]</scope>
    <source>
        <strain evidence="4">cv. Old Blush</strain>
    </source>
</reference>
<proteinExistence type="predicted"/>
<comment type="caution">
    <text evidence="3">The sequence shown here is derived from an EMBL/GenBank/DDBJ whole genome shotgun (WGS) entry which is preliminary data.</text>
</comment>
<organism evidence="3 4">
    <name type="scientific">Rosa chinensis</name>
    <name type="common">China rose</name>
    <dbReference type="NCBI Taxonomy" id="74649"/>
    <lineage>
        <taxon>Eukaryota</taxon>
        <taxon>Viridiplantae</taxon>
        <taxon>Streptophyta</taxon>
        <taxon>Embryophyta</taxon>
        <taxon>Tracheophyta</taxon>
        <taxon>Spermatophyta</taxon>
        <taxon>Magnoliopsida</taxon>
        <taxon>eudicotyledons</taxon>
        <taxon>Gunneridae</taxon>
        <taxon>Pentapetalae</taxon>
        <taxon>rosids</taxon>
        <taxon>fabids</taxon>
        <taxon>Rosales</taxon>
        <taxon>Rosaceae</taxon>
        <taxon>Rosoideae</taxon>
        <taxon>Rosoideae incertae sedis</taxon>
        <taxon>Rosa</taxon>
    </lineage>
</organism>
<dbReference type="Gene3D" id="1.25.40.10">
    <property type="entry name" value="Tetratricopeptide repeat domain"/>
    <property type="match status" value="1"/>
</dbReference>
<gene>
    <name evidence="3" type="ORF">RchiOBHm_Chr5g0031841</name>
</gene>
<dbReference type="Gramene" id="PRQ31105">
    <property type="protein sequence ID" value="PRQ31105"/>
    <property type="gene ID" value="RchiOBHm_Chr5g0031841"/>
</dbReference>
<evidence type="ECO:0000313" key="4">
    <source>
        <dbReference type="Proteomes" id="UP000238479"/>
    </source>
</evidence>
<keyword evidence="4" id="KW-1185">Reference proteome</keyword>
<evidence type="ECO:0000256" key="1">
    <source>
        <dbReference type="ARBA" id="ARBA00022737"/>
    </source>
</evidence>
<name>A0A2P6QA88_ROSCH</name>
<keyword evidence="1" id="KW-0677">Repeat</keyword>
<dbReference type="InterPro" id="IPR051222">
    <property type="entry name" value="PPR/CCM1_RNA-binding"/>
</dbReference>
<dbReference type="Pfam" id="PF13041">
    <property type="entry name" value="PPR_2"/>
    <property type="match status" value="1"/>
</dbReference>
<dbReference type="InterPro" id="IPR011990">
    <property type="entry name" value="TPR-like_helical_dom_sf"/>
</dbReference>
<evidence type="ECO:0000313" key="3">
    <source>
        <dbReference type="EMBL" id="PRQ31105.1"/>
    </source>
</evidence>
<dbReference type="InterPro" id="IPR002885">
    <property type="entry name" value="PPR_rpt"/>
</dbReference>
<accession>A0A2P6QA88</accession>
<sequence>MHGMDVLPDTITFNTLIDGYYETRRIKEAEKLFSQIQGCGQLPDVQTYAILLDGLVKNQQLFMAMELFREKEGKKLELNIVICKYYY</sequence>
<evidence type="ECO:0000256" key="2">
    <source>
        <dbReference type="PROSITE-ProRule" id="PRU00708"/>
    </source>
</evidence>
<dbReference type="PANTHER" id="PTHR47942:SF16">
    <property type="entry name" value="PENTATRICOPEPTIDE REPEAT DOMAIN CONTAINING PROTEIN-RELATED"/>
    <property type="match status" value="1"/>
</dbReference>
<dbReference type="PROSITE" id="PS51375">
    <property type="entry name" value="PPR"/>
    <property type="match status" value="2"/>
</dbReference>